<sequence>MTKIQIIDTASGEVVSRDSSEMNNEDMATEALNQFGYAFENQLIDVQVGEIHSDICLHFDRPMGEVRFTYGLLVKGELSSVAVMTGSQPYKGKLCFDVGYATKEDKKRKGYGRDVVTKAIDELSNGMFRNGVRSFYLEMKVEASNLGSNAIASSIATESEFGENMNRYFKLIEL</sequence>
<protein>
    <submittedName>
        <fullName evidence="2">Uncharacterized protein</fullName>
    </submittedName>
</protein>
<dbReference type="Gene3D" id="3.40.630.30">
    <property type="match status" value="1"/>
</dbReference>
<evidence type="ECO:0000313" key="2">
    <source>
        <dbReference type="EMBL" id="QGH50658.1"/>
    </source>
</evidence>
<dbReference type="Proteomes" id="UP000390336">
    <property type="component" value="Chromosome 2"/>
</dbReference>
<reference evidence="2 4" key="1">
    <citation type="journal article" date="2015" name="Genome Announc.">
        <title>Draft Genome Sequence of Vibrio owensii Strain SH-14, Which Causes Shrimp Acute Hepatopancreatic Necrosis Disease.</title>
        <authorList>
            <person name="Liu L."/>
            <person name="Xiao J."/>
            <person name="Xia X."/>
            <person name="Pan Y."/>
            <person name="Yan S."/>
            <person name="Wang Y."/>
        </authorList>
    </citation>
    <scope>NUCLEOTIDE SEQUENCE [LARGE SCALE GENOMIC DNA]</scope>
    <source>
        <strain evidence="2 4">SH14</strain>
    </source>
</reference>
<reference evidence="2" key="3">
    <citation type="submission" date="2019-11" db="EMBL/GenBank/DDBJ databases">
        <title>Complete genome sequence of Vibrio owensii SH-14 isolated from shrimp with acute hepatopancreatic necrosis diease.</title>
        <authorList>
            <person name="Liang X."/>
            <person name="Wang Y."/>
        </authorList>
    </citation>
    <scope>NUCLEOTIDE SEQUENCE</scope>
    <source>
        <strain evidence="2">SH14</strain>
    </source>
</reference>
<evidence type="ECO:0000313" key="1">
    <source>
        <dbReference type="EMBL" id="AYO16491.1"/>
    </source>
</evidence>
<proteinExistence type="predicted"/>
<evidence type="ECO:0000313" key="4">
    <source>
        <dbReference type="Proteomes" id="UP000390336"/>
    </source>
</evidence>
<reference evidence="1 3" key="2">
    <citation type="submission" date="2018-10" db="EMBL/GenBank/DDBJ databases">
        <title>Whole Genome of Vibrio owensii strain 170502, isolated from Acute Hepatopancreatic Necrosis Disease (AHPND) shrimp.</title>
        <authorList>
            <person name="Yan M."/>
            <person name="Wang X."/>
            <person name="Wang Y."/>
        </authorList>
    </citation>
    <scope>NUCLEOTIDE SEQUENCE [LARGE SCALE GENOMIC DNA]</scope>
    <source>
        <strain evidence="1 3">1700302</strain>
    </source>
</reference>
<dbReference type="RefSeq" id="WP_054824236.1">
    <property type="nucleotide sequence ID" value="NZ_CP033138.1"/>
</dbReference>
<dbReference type="Proteomes" id="UP000272136">
    <property type="component" value="Chromosome 2"/>
</dbReference>
<dbReference type="AlphaFoldDB" id="A0AAP9GIB6"/>
<keyword evidence="3" id="KW-1185">Reference proteome</keyword>
<evidence type="ECO:0000313" key="3">
    <source>
        <dbReference type="Proteomes" id="UP000272136"/>
    </source>
</evidence>
<dbReference type="EMBL" id="CP045860">
    <property type="protein sequence ID" value="QGH50658.1"/>
    <property type="molecule type" value="Genomic_DNA"/>
</dbReference>
<dbReference type="EMBL" id="CP033138">
    <property type="protein sequence ID" value="AYO16491.1"/>
    <property type="molecule type" value="Genomic_DNA"/>
</dbReference>
<gene>
    <name evidence="2" type="ORF">APZ19_26715</name>
    <name evidence="1" type="ORF">D0812_18945</name>
</gene>
<organism evidence="2 4">
    <name type="scientific">Vibrio owensii</name>
    <dbReference type="NCBI Taxonomy" id="696485"/>
    <lineage>
        <taxon>Bacteria</taxon>
        <taxon>Pseudomonadati</taxon>
        <taxon>Pseudomonadota</taxon>
        <taxon>Gammaproteobacteria</taxon>
        <taxon>Vibrionales</taxon>
        <taxon>Vibrionaceae</taxon>
        <taxon>Vibrio</taxon>
    </lineage>
</organism>
<name>A0AAP9GIB6_9VIBR</name>
<accession>A0AAP9GIB6</accession>